<dbReference type="GO" id="GO:0031966">
    <property type="term" value="C:mitochondrial membrane"/>
    <property type="evidence" value="ECO:0007669"/>
    <property type="project" value="TreeGrafter"/>
</dbReference>
<evidence type="ECO:0000313" key="3">
    <source>
        <dbReference type="Proteomes" id="UP000765507"/>
    </source>
</evidence>
<protein>
    <submittedName>
        <fullName evidence="2">Glycerol-3-phosphate acyltransferase 2, mitochondrial</fullName>
    </submittedName>
</protein>
<dbReference type="InterPro" id="IPR045520">
    <property type="entry name" value="GPAT/DHAPAT_C"/>
</dbReference>
<dbReference type="PANTHER" id="PTHR12563">
    <property type="entry name" value="GLYCEROL-3-PHOSPHATE ACYLTRANSFERASE"/>
    <property type="match status" value="1"/>
</dbReference>
<feature type="non-terminal residue" evidence="2">
    <location>
        <position position="1"/>
    </location>
</feature>
<sequence length="333" mass="36726">LIDPLPAGVSCSAVMAVAIMSALLLHKHREGVFLSRLMSDFSWLVEETLLRNRDVGFSGRLRDLVLHTLSLLRGCVSLHRLSRGDILVAPRGTEAAVRELSRHSATLVPVFTCEAVGACAINALLVEMLPFLGPAGLPAAVVLSQKELRCKTLALLQLLPRDFLLLQPCQSISCYGQDVLDKLIQCGLLVAEEAPSERPACDTAQRRFSQKLLWKEMEDFSDSDSDYDEYAGKRCFKISQLDNCPDFFLFLCGLLGPLLKTFERAAAFLVESGCPELELEYVEKLQRFLLRKAREDGSFGEFGTSLLRSSLPGLLGRCCHAQCPPWEPPSSPG</sequence>
<dbReference type="InterPro" id="IPR022284">
    <property type="entry name" value="GPAT/DHAPAT"/>
</dbReference>
<dbReference type="PANTHER" id="PTHR12563:SF15">
    <property type="entry name" value="GLYCEROL-3-PHOSPHATE ACYLTRANSFERASE 2, MITOCHONDRIAL"/>
    <property type="match status" value="1"/>
</dbReference>
<feature type="non-terminal residue" evidence="2">
    <location>
        <position position="333"/>
    </location>
</feature>
<keyword evidence="2" id="KW-0808">Transferase</keyword>
<organism evidence="2 3">
    <name type="scientific">Chelydra serpentina</name>
    <name type="common">Snapping turtle</name>
    <name type="synonym">Testudo serpentina</name>
    <dbReference type="NCBI Taxonomy" id="8475"/>
    <lineage>
        <taxon>Eukaryota</taxon>
        <taxon>Metazoa</taxon>
        <taxon>Chordata</taxon>
        <taxon>Craniata</taxon>
        <taxon>Vertebrata</taxon>
        <taxon>Euteleostomi</taxon>
        <taxon>Archelosauria</taxon>
        <taxon>Testudinata</taxon>
        <taxon>Testudines</taxon>
        <taxon>Cryptodira</taxon>
        <taxon>Durocryptodira</taxon>
        <taxon>Americhelydia</taxon>
        <taxon>Chelydroidea</taxon>
        <taxon>Chelydridae</taxon>
        <taxon>Chelydra</taxon>
    </lineage>
</organism>
<dbReference type="GO" id="GO:0004366">
    <property type="term" value="F:glycerol-3-phosphate O-acyltransferase activity"/>
    <property type="evidence" value="ECO:0007669"/>
    <property type="project" value="TreeGrafter"/>
</dbReference>
<evidence type="ECO:0000259" key="1">
    <source>
        <dbReference type="Pfam" id="PF19277"/>
    </source>
</evidence>
<keyword evidence="2" id="KW-0012">Acyltransferase</keyword>
<dbReference type="GO" id="GO:0006631">
    <property type="term" value="P:fatty acid metabolic process"/>
    <property type="evidence" value="ECO:0007669"/>
    <property type="project" value="TreeGrafter"/>
</dbReference>
<dbReference type="GO" id="GO:0034587">
    <property type="term" value="P:piRNA processing"/>
    <property type="evidence" value="ECO:0007669"/>
    <property type="project" value="TreeGrafter"/>
</dbReference>
<dbReference type="Proteomes" id="UP000765507">
    <property type="component" value="Unassembled WGS sequence"/>
</dbReference>
<proteinExistence type="predicted"/>
<comment type="caution">
    <text evidence="2">The sequence shown here is derived from an EMBL/GenBank/DDBJ whole genome shotgun (WGS) entry which is preliminary data.</text>
</comment>
<gene>
    <name evidence="2" type="ORF">G0U57_011879</name>
</gene>
<feature type="domain" description="GPAT/DHAPAT C-terminal" evidence="1">
    <location>
        <begin position="11"/>
        <end position="218"/>
    </location>
</feature>
<dbReference type="GO" id="GO:0006072">
    <property type="term" value="P:glycerol-3-phosphate metabolic process"/>
    <property type="evidence" value="ECO:0007669"/>
    <property type="project" value="TreeGrafter"/>
</dbReference>
<dbReference type="GO" id="GO:0008654">
    <property type="term" value="P:phospholipid biosynthetic process"/>
    <property type="evidence" value="ECO:0007669"/>
    <property type="project" value="TreeGrafter"/>
</dbReference>
<dbReference type="OrthoDB" id="5962536at2759"/>
<accession>A0A8T1RXG1</accession>
<dbReference type="Pfam" id="PF19277">
    <property type="entry name" value="GPAT_C"/>
    <property type="match status" value="1"/>
</dbReference>
<evidence type="ECO:0000313" key="2">
    <source>
        <dbReference type="EMBL" id="KAG6920973.1"/>
    </source>
</evidence>
<dbReference type="EMBL" id="JAHGAV010003131">
    <property type="protein sequence ID" value="KAG6920973.1"/>
    <property type="molecule type" value="Genomic_DNA"/>
</dbReference>
<reference evidence="2 3" key="1">
    <citation type="journal article" date="2020" name="G3 (Bethesda)">
        <title>Draft Genome of the Common Snapping Turtle, Chelydra serpentina, a Model for Phenotypic Plasticity in Reptiles.</title>
        <authorList>
            <person name="Das D."/>
            <person name="Singh S.K."/>
            <person name="Bierstedt J."/>
            <person name="Erickson A."/>
            <person name="Galli G.L.J."/>
            <person name="Crossley D.A. 2nd"/>
            <person name="Rhen T."/>
        </authorList>
    </citation>
    <scope>NUCLEOTIDE SEQUENCE [LARGE SCALE GENOMIC DNA]</scope>
    <source>
        <strain evidence="2">KW</strain>
    </source>
</reference>
<keyword evidence="3" id="KW-1185">Reference proteome</keyword>
<dbReference type="AlphaFoldDB" id="A0A8T1RXG1"/>
<name>A0A8T1RXG1_CHESE</name>
<dbReference type="GO" id="GO:0019432">
    <property type="term" value="P:triglyceride biosynthetic process"/>
    <property type="evidence" value="ECO:0007669"/>
    <property type="project" value="TreeGrafter"/>
</dbReference>